<comment type="similarity">
    <text evidence="1">Belongs to the universal stress protein A family.</text>
</comment>
<dbReference type="Pfam" id="PF00582">
    <property type="entry name" value="Usp"/>
    <property type="match status" value="1"/>
</dbReference>
<dbReference type="AlphaFoldDB" id="A0ABD5ZX81"/>
<evidence type="ECO:0000313" key="3">
    <source>
        <dbReference type="EMBL" id="MFC7255077.1"/>
    </source>
</evidence>
<evidence type="ECO:0000259" key="2">
    <source>
        <dbReference type="Pfam" id="PF00582"/>
    </source>
</evidence>
<proteinExistence type="inferred from homology"/>
<keyword evidence="4" id="KW-1185">Reference proteome</keyword>
<organism evidence="3 4">
    <name type="scientific">Haloplanus litoreus</name>
    <dbReference type="NCBI Taxonomy" id="767515"/>
    <lineage>
        <taxon>Archaea</taxon>
        <taxon>Methanobacteriati</taxon>
        <taxon>Methanobacteriota</taxon>
        <taxon>Stenosarchaea group</taxon>
        <taxon>Halobacteria</taxon>
        <taxon>Halobacteriales</taxon>
        <taxon>Haloferacaceae</taxon>
        <taxon>Haloplanus</taxon>
    </lineage>
</organism>
<comment type="caution">
    <text evidence="3">The sequence shown here is derived from an EMBL/GenBank/DDBJ whole genome shotgun (WGS) entry which is preliminary data.</text>
</comment>
<protein>
    <submittedName>
        <fullName evidence="3">Universal stress protein</fullName>
    </submittedName>
</protein>
<dbReference type="RefSeq" id="WP_379703285.1">
    <property type="nucleotide sequence ID" value="NZ_JBHTAT010000001.1"/>
</dbReference>
<name>A0ABD5ZX81_9EURY</name>
<dbReference type="Gene3D" id="3.40.50.620">
    <property type="entry name" value="HUPs"/>
    <property type="match status" value="1"/>
</dbReference>
<dbReference type="GeneID" id="96953420"/>
<dbReference type="SUPFAM" id="SSF52402">
    <property type="entry name" value="Adenine nucleotide alpha hydrolases-like"/>
    <property type="match status" value="1"/>
</dbReference>
<dbReference type="PRINTS" id="PR01438">
    <property type="entry name" value="UNVRSLSTRESS"/>
</dbReference>
<dbReference type="PANTHER" id="PTHR46268">
    <property type="entry name" value="STRESS RESPONSE PROTEIN NHAX"/>
    <property type="match status" value="1"/>
</dbReference>
<dbReference type="InterPro" id="IPR006015">
    <property type="entry name" value="Universal_stress_UspA"/>
</dbReference>
<evidence type="ECO:0000256" key="1">
    <source>
        <dbReference type="ARBA" id="ARBA00008791"/>
    </source>
</evidence>
<accession>A0ABD5ZX81</accession>
<dbReference type="Proteomes" id="UP001596434">
    <property type="component" value="Unassembled WGS sequence"/>
</dbReference>
<dbReference type="PANTHER" id="PTHR46268:SF6">
    <property type="entry name" value="UNIVERSAL STRESS PROTEIN UP12"/>
    <property type="match status" value="1"/>
</dbReference>
<evidence type="ECO:0000313" key="4">
    <source>
        <dbReference type="Proteomes" id="UP001596434"/>
    </source>
</evidence>
<dbReference type="InterPro" id="IPR006016">
    <property type="entry name" value="UspA"/>
</dbReference>
<reference evidence="3 4" key="1">
    <citation type="journal article" date="2019" name="Int. J. Syst. Evol. Microbiol.">
        <title>The Global Catalogue of Microorganisms (GCM) 10K type strain sequencing project: providing services to taxonomists for standard genome sequencing and annotation.</title>
        <authorList>
            <consortium name="The Broad Institute Genomics Platform"/>
            <consortium name="The Broad Institute Genome Sequencing Center for Infectious Disease"/>
            <person name="Wu L."/>
            <person name="Ma J."/>
        </authorList>
    </citation>
    <scope>NUCLEOTIDE SEQUENCE [LARGE SCALE GENOMIC DNA]</scope>
    <source>
        <strain evidence="3 4">GX21</strain>
    </source>
</reference>
<dbReference type="InterPro" id="IPR014729">
    <property type="entry name" value="Rossmann-like_a/b/a_fold"/>
</dbReference>
<feature type="domain" description="UspA" evidence="2">
    <location>
        <begin position="1"/>
        <end position="144"/>
    </location>
</feature>
<dbReference type="CDD" id="cd00293">
    <property type="entry name" value="USP-like"/>
    <property type="match status" value="1"/>
</dbReference>
<sequence length="149" mass="16188">MYENILLATDGSVASENAIGHAIGLADLHDAMLHALYVVDSDVYSAYSGDEYVDEHEGPEHGLEEVGEEALATVTERAADRGVEVIEALRHGRPHEEIVDYAADEGVDLIVLGTRRHPEEYRSLLGSVTDRVVRLADEPVAVVKTPVKS</sequence>
<dbReference type="EMBL" id="JBHTAT010000001">
    <property type="protein sequence ID" value="MFC7255077.1"/>
    <property type="molecule type" value="Genomic_DNA"/>
</dbReference>
<gene>
    <name evidence="3" type="ORF">ACFQKE_07185</name>
</gene>